<protein>
    <submittedName>
        <fullName evidence="4">FAD-dependent oxidoreductase</fullName>
    </submittedName>
</protein>
<reference evidence="4" key="1">
    <citation type="journal article" date="2014" name="Int. J. Syst. Evol. Microbiol.">
        <title>Complete genome sequence of Corynebacterium casei LMG S-19264T (=DSM 44701T), isolated from a smear-ripened cheese.</title>
        <authorList>
            <consortium name="US DOE Joint Genome Institute (JGI-PGF)"/>
            <person name="Walter F."/>
            <person name="Albersmeier A."/>
            <person name="Kalinowski J."/>
            <person name="Ruckert C."/>
        </authorList>
    </citation>
    <scope>NUCLEOTIDE SEQUENCE</scope>
    <source>
        <strain evidence="4">JCM 19831</strain>
    </source>
</reference>
<evidence type="ECO:0000313" key="4">
    <source>
        <dbReference type="EMBL" id="GGM41733.1"/>
    </source>
</evidence>
<dbReference type="GO" id="GO:0004497">
    <property type="term" value="F:monooxygenase activity"/>
    <property type="evidence" value="ECO:0007669"/>
    <property type="project" value="UniProtKB-KW"/>
</dbReference>
<dbReference type="PANTHER" id="PTHR13789">
    <property type="entry name" value="MONOOXYGENASE"/>
    <property type="match status" value="1"/>
</dbReference>
<accession>A0A917TY09</accession>
<dbReference type="InterPro" id="IPR002938">
    <property type="entry name" value="FAD-bd"/>
</dbReference>
<dbReference type="GO" id="GO:0071949">
    <property type="term" value="F:FAD binding"/>
    <property type="evidence" value="ECO:0007669"/>
    <property type="project" value="InterPro"/>
</dbReference>
<dbReference type="RefSeq" id="WP_190252261.1">
    <property type="nucleotide sequence ID" value="NZ_BMPI01000024.1"/>
</dbReference>
<dbReference type="PRINTS" id="PR00420">
    <property type="entry name" value="RNGMNOXGNASE"/>
</dbReference>
<evidence type="ECO:0000256" key="2">
    <source>
        <dbReference type="ARBA" id="ARBA00023033"/>
    </source>
</evidence>
<reference evidence="4" key="2">
    <citation type="submission" date="2020-09" db="EMBL/GenBank/DDBJ databases">
        <authorList>
            <person name="Sun Q."/>
            <person name="Ohkuma M."/>
        </authorList>
    </citation>
    <scope>NUCLEOTIDE SEQUENCE</scope>
    <source>
        <strain evidence="4">JCM 19831</strain>
    </source>
</reference>
<feature type="domain" description="FAD-binding" evidence="3">
    <location>
        <begin position="3"/>
        <end position="153"/>
    </location>
</feature>
<dbReference type="InterPro" id="IPR036188">
    <property type="entry name" value="FAD/NAD-bd_sf"/>
</dbReference>
<comment type="caution">
    <text evidence="4">The sequence shown here is derived from an EMBL/GenBank/DDBJ whole genome shotgun (WGS) entry which is preliminary data.</text>
</comment>
<proteinExistence type="predicted"/>
<evidence type="ECO:0000256" key="1">
    <source>
        <dbReference type="ARBA" id="ARBA00023002"/>
    </source>
</evidence>
<evidence type="ECO:0000259" key="3">
    <source>
        <dbReference type="Pfam" id="PF01494"/>
    </source>
</evidence>
<dbReference type="Gene3D" id="3.50.50.60">
    <property type="entry name" value="FAD/NAD(P)-binding domain"/>
    <property type="match status" value="1"/>
</dbReference>
<dbReference type="InterPro" id="IPR050493">
    <property type="entry name" value="FAD-dep_Monooxygenase_BioMet"/>
</dbReference>
<evidence type="ECO:0000313" key="5">
    <source>
        <dbReference type="Proteomes" id="UP000642070"/>
    </source>
</evidence>
<name>A0A917TY09_9ACTN</name>
<dbReference type="SUPFAM" id="SSF51905">
    <property type="entry name" value="FAD/NAD(P)-binding domain"/>
    <property type="match status" value="1"/>
</dbReference>
<gene>
    <name evidence="4" type="ORF">GCM10007977_049070</name>
</gene>
<keyword evidence="5" id="KW-1185">Reference proteome</keyword>
<keyword evidence="1" id="KW-0560">Oxidoreductase</keyword>
<dbReference type="EMBL" id="BMPI01000024">
    <property type="protein sequence ID" value="GGM41733.1"/>
    <property type="molecule type" value="Genomic_DNA"/>
</dbReference>
<dbReference type="AlphaFoldDB" id="A0A917TY09"/>
<dbReference type="Pfam" id="PF01494">
    <property type="entry name" value="FAD_binding_3"/>
    <property type="match status" value="1"/>
</dbReference>
<dbReference type="Proteomes" id="UP000642070">
    <property type="component" value="Unassembled WGS sequence"/>
</dbReference>
<dbReference type="PANTHER" id="PTHR13789:SF309">
    <property type="entry name" value="PUTATIVE (AFU_ORTHOLOGUE AFUA_6G14510)-RELATED"/>
    <property type="match status" value="1"/>
</dbReference>
<sequence>MRAMVIGGGVAGPVAALALRRVGWDVTVYEAYADPAGDVGSFVSLGANGLRALDAIGAAAAVTARGTAIPLLRLWSGRGRLLGETARERVTLMRGHLVETLRDLAAGAGAEVVTGRRLIDVRGRSAVFDDGTRDRADLVVGADGIHSRMRTIVDPRAATPVYAGLWTIGGRSTHPVEPGAFNLTFGARATFVHAATAHGTLWTAQVPAGRPGPAAEDVAALFAGDRSPATRVIERTEQWHPFTVMRRLPSTPAVHRDGMVLVGDAAHPIGAGQGASLAIEDAVVLAKCVRDAAAVDQALEAFAALRAPRTARMLRTAGATVDAKVAGPLAARVRDVMMPFFFRRFAARGSAWMYDYDVDWTTPAQA</sequence>
<keyword evidence="2" id="KW-0503">Monooxygenase</keyword>
<organism evidence="4 5">
    <name type="scientific">Dactylosporangium sucinum</name>
    <dbReference type="NCBI Taxonomy" id="1424081"/>
    <lineage>
        <taxon>Bacteria</taxon>
        <taxon>Bacillati</taxon>
        <taxon>Actinomycetota</taxon>
        <taxon>Actinomycetes</taxon>
        <taxon>Micromonosporales</taxon>
        <taxon>Micromonosporaceae</taxon>
        <taxon>Dactylosporangium</taxon>
    </lineage>
</organism>